<gene>
    <name evidence="1" type="primary">HNAJ_LOCUS13337</name>
    <name evidence="1" type="ORF">CDAR_308411</name>
</gene>
<sequence>MLILPFWEYSDTNEAGRRVQDFLSSTTFELIYNKKDPHRYLHYNDRGSTPDLLLITADIYKITKRTVLNDPGLGHRHVLAEIELPKANQRPFSPTKISWNFRKAN</sequence>
<dbReference type="InterPro" id="IPR036691">
    <property type="entry name" value="Endo/exonu/phosph_ase_sf"/>
</dbReference>
<organism evidence="1 2">
    <name type="scientific">Caerostris darwini</name>
    <dbReference type="NCBI Taxonomy" id="1538125"/>
    <lineage>
        <taxon>Eukaryota</taxon>
        <taxon>Metazoa</taxon>
        <taxon>Ecdysozoa</taxon>
        <taxon>Arthropoda</taxon>
        <taxon>Chelicerata</taxon>
        <taxon>Arachnida</taxon>
        <taxon>Araneae</taxon>
        <taxon>Araneomorphae</taxon>
        <taxon>Entelegynae</taxon>
        <taxon>Araneoidea</taxon>
        <taxon>Araneidae</taxon>
        <taxon>Caerostris</taxon>
    </lineage>
</organism>
<protein>
    <submittedName>
        <fullName evidence="1">Uncharacterized protein</fullName>
    </submittedName>
</protein>
<comment type="caution">
    <text evidence="1">The sequence shown here is derived from an EMBL/GenBank/DDBJ whole genome shotgun (WGS) entry which is preliminary data.</text>
</comment>
<dbReference type="Proteomes" id="UP001054837">
    <property type="component" value="Unassembled WGS sequence"/>
</dbReference>
<evidence type="ECO:0000313" key="1">
    <source>
        <dbReference type="EMBL" id="GIY49131.1"/>
    </source>
</evidence>
<dbReference type="Gene3D" id="3.60.10.10">
    <property type="entry name" value="Endonuclease/exonuclease/phosphatase"/>
    <property type="match status" value="1"/>
</dbReference>
<dbReference type="EMBL" id="BPLQ01010205">
    <property type="protein sequence ID" value="GIY49131.1"/>
    <property type="molecule type" value="Genomic_DNA"/>
</dbReference>
<proteinExistence type="predicted"/>
<evidence type="ECO:0000313" key="2">
    <source>
        <dbReference type="Proteomes" id="UP001054837"/>
    </source>
</evidence>
<dbReference type="AlphaFoldDB" id="A0AAV4TUF1"/>
<keyword evidence="2" id="KW-1185">Reference proteome</keyword>
<reference evidence="1 2" key="1">
    <citation type="submission" date="2021-06" db="EMBL/GenBank/DDBJ databases">
        <title>Caerostris darwini draft genome.</title>
        <authorList>
            <person name="Kono N."/>
            <person name="Arakawa K."/>
        </authorList>
    </citation>
    <scope>NUCLEOTIDE SEQUENCE [LARGE SCALE GENOMIC DNA]</scope>
</reference>
<name>A0AAV4TUF1_9ARAC</name>
<accession>A0AAV4TUF1</accession>